<dbReference type="KEGG" id="kco:BWI95_10385"/>
<gene>
    <name evidence="1" type="ORF">BWI95_10385</name>
</gene>
<evidence type="ECO:0000313" key="1">
    <source>
        <dbReference type="EMBL" id="APZ05437.1"/>
    </source>
</evidence>
<keyword evidence="2" id="KW-1185">Reference proteome</keyword>
<dbReference type="EMBL" id="CP019445">
    <property type="protein sequence ID" value="APZ05437.1"/>
    <property type="molecule type" value="Genomic_DNA"/>
</dbReference>
<sequence>MPTASVNRPLFCCAGSASVAAEFDNFMANTKKHNFFKLLLLCHKCFISERYNPSCFSRGESPANSGALV</sequence>
<protein>
    <submittedName>
        <fullName evidence="1">Uncharacterized protein</fullName>
    </submittedName>
</protein>
<evidence type="ECO:0000313" key="2">
    <source>
        <dbReference type="Proteomes" id="UP000187148"/>
    </source>
</evidence>
<accession>A0A807LDL8</accession>
<organism evidence="1 2">
    <name type="scientific">Kosakonia cowanii JCM 10956 = DSM 18146</name>
    <dbReference type="NCBI Taxonomy" id="1300165"/>
    <lineage>
        <taxon>Bacteria</taxon>
        <taxon>Pseudomonadati</taxon>
        <taxon>Pseudomonadota</taxon>
        <taxon>Gammaproteobacteria</taxon>
        <taxon>Enterobacterales</taxon>
        <taxon>Enterobacteriaceae</taxon>
        <taxon>Kosakonia</taxon>
    </lineage>
</organism>
<dbReference type="AlphaFoldDB" id="A0A807LDL8"/>
<name>A0A807LDL8_9ENTR</name>
<dbReference type="Proteomes" id="UP000187148">
    <property type="component" value="Chromosome"/>
</dbReference>
<reference evidence="1 2" key="1">
    <citation type="submission" date="2017-01" db="EMBL/GenBank/DDBJ databases">
        <authorList>
            <person name="Cao J.-M."/>
        </authorList>
    </citation>
    <scope>NUCLEOTIDE SEQUENCE [LARGE SCALE GENOMIC DNA]</scope>
    <source>
        <strain evidence="1 2">888-76</strain>
    </source>
</reference>
<proteinExistence type="predicted"/>